<evidence type="ECO:0000256" key="1">
    <source>
        <dbReference type="ARBA" id="ARBA00022598"/>
    </source>
</evidence>
<accession>X1NG88</accession>
<evidence type="ECO:0000256" key="4">
    <source>
        <dbReference type="ARBA" id="ARBA00022917"/>
    </source>
</evidence>
<name>X1NG88_9ZZZZ</name>
<dbReference type="GO" id="GO:0005829">
    <property type="term" value="C:cytosol"/>
    <property type="evidence" value="ECO:0007669"/>
    <property type="project" value="TreeGrafter"/>
</dbReference>
<dbReference type="Gene3D" id="2.170.220.10">
    <property type="match status" value="1"/>
</dbReference>
<dbReference type="EMBL" id="BARV01021626">
    <property type="protein sequence ID" value="GAI25820.1"/>
    <property type="molecule type" value="Genomic_DNA"/>
</dbReference>
<dbReference type="InterPro" id="IPR015413">
    <property type="entry name" value="Methionyl/Leucyl_tRNA_Synth"/>
</dbReference>
<dbReference type="GO" id="GO:0006431">
    <property type="term" value="P:methionyl-tRNA aminoacylation"/>
    <property type="evidence" value="ECO:0007669"/>
    <property type="project" value="InterPro"/>
</dbReference>
<dbReference type="InterPro" id="IPR023458">
    <property type="entry name" value="Met-tRNA_ligase_1"/>
</dbReference>
<evidence type="ECO:0000259" key="7">
    <source>
        <dbReference type="Pfam" id="PF09334"/>
    </source>
</evidence>
<evidence type="ECO:0000256" key="3">
    <source>
        <dbReference type="ARBA" id="ARBA00022840"/>
    </source>
</evidence>
<keyword evidence="1" id="KW-0436">Ligase</keyword>
<evidence type="ECO:0000313" key="8">
    <source>
        <dbReference type="EMBL" id="GAI25820.1"/>
    </source>
</evidence>
<dbReference type="SUPFAM" id="SSF52374">
    <property type="entry name" value="Nucleotidylyl transferase"/>
    <property type="match status" value="1"/>
</dbReference>
<protein>
    <recommendedName>
        <fullName evidence="7">Methionyl/Leucyl tRNA synthetase domain-containing protein</fullName>
    </recommendedName>
</protein>
<keyword evidence="5" id="KW-0030">Aminoacyl-tRNA synthetase</keyword>
<feature type="non-terminal residue" evidence="8">
    <location>
        <position position="201"/>
    </location>
</feature>
<proteinExistence type="predicted"/>
<dbReference type="AlphaFoldDB" id="X1NG88"/>
<dbReference type="PANTHER" id="PTHR45765:SF1">
    <property type="entry name" value="METHIONINE--TRNA LIGASE, CYTOPLASMIC"/>
    <property type="match status" value="1"/>
</dbReference>
<dbReference type="GO" id="GO:0004825">
    <property type="term" value="F:methionine-tRNA ligase activity"/>
    <property type="evidence" value="ECO:0007669"/>
    <property type="project" value="UniProtKB-EC"/>
</dbReference>
<dbReference type="Gene3D" id="3.40.50.620">
    <property type="entry name" value="HUPs"/>
    <property type="match status" value="1"/>
</dbReference>
<keyword evidence="3" id="KW-0067">ATP-binding</keyword>
<evidence type="ECO:0000256" key="5">
    <source>
        <dbReference type="ARBA" id="ARBA00023146"/>
    </source>
</evidence>
<keyword evidence="2" id="KW-0547">Nucleotide-binding</keyword>
<keyword evidence="4" id="KW-0648">Protein biosynthesis</keyword>
<evidence type="ECO:0000256" key="2">
    <source>
        <dbReference type="ARBA" id="ARBA00022741"/>
    </source>
</evidence>
<comment type="catalytic activity">
    <reaction evidence="6">
        <text>tRNA(Met) + L-methionine + ATP = L-methionyl-tRNA(Met) + AMP + diphosphate</text>
        <dbReference type="Rhea" id="RHEA:13481"/>
        <dbReference type="Rhea" id="RHEA-COMP:9667"/>
        <dbReference type="Rhea" id="RHEA-COMP:9698"/>
        <dbReference type="ChEBI" id="CHEBI:30616"/>
        <dbReference type="ChEBI" id="CHEBI:33019"/>
        <dbReference type="ChEBI" id="CHEBI:57844"/>
        <dbReference type="ChEBI" id="CHEBI:78442"/>
        <dbReference type="ChEBI" id="CHEBI:78530"/>
        <dbReference type="ChEBI" id="CHEBI:456215"/>
        <dbReference type="EC" id="6.1.1.10"/>
    </reaction>
</comment>
<dbReference type="InterPro" id="IPR029038">
    <property type="entry name" value="MetRS_Zn"/>
</dbReference>
<evidence type="ECO:0000256" key="6">
    <source>
        <dbReference type="ARBA" id="ARBA00047364"/>
    </source>
</evidence>
<dbReference type="Pfam" id="PF09334">
    <property type="entry name" value="tRNA-synt_1g"/>
    <property type="match status" value="1"/>
</dbReference>
<reference evidence="8" key="1">
    <citation type="journal article" date="2014" name="Front. Microbiol.">
        <title>High frequency of phylogenetically diverse reductive dehalogenase-homologous genes in deep subseafloor sedimentary metagenomes.</title>
        <authorList>
            <person name="Kawai M."/>
            <person name="Futagami T."/>
            <person name="Toyoda A."/>
            <person name="Takaki Y."/>
            <person name="Nishi S."/>
            <person name="Hori S."/>
            <person name="Arai W."/>
            <person name="Tsubouchi T."/>
            <person name="Morono Y."/>
            <person name="Uchiyama I."/>
            <person name="Ito T."/>
            <person name="Fujiyama A."/>
            <person name="Inagaki F."/>
            <person name="Takami H."/>
        </authorList>
    </citation>
    <scope>NUCLEOTIDE SEQUENCE</scope>
    <source>
        <strain evidence="8">Expedition CK06-06</strain>
    </source>
</reference>
<comment type="caution">
    <text evidence="8">The sequence shown here is derived from an EMBL/GenBank/DDBJ whole genome shotgun (WGS) entry which is preliminary data.</text>
</comment>
<gene>
    <name evidence="8" type="ORF">S06H3_35800</name>
</gene>
<dbReference type="GO" id="GO:0005524">
    <property type="term" value="F:ATP binding"/>
    <property type="evidence" value="ECO:0007669"/>
    <property type="project" value="UniProtKB-KW"/>
</dbReference>
<dbReference type="PANTHER" id="PTHR45765">
    <property type="entry name" value="METHIONINE--TRNA LIGASE"/>
    <property type="match status" value="1"/>
</dbReference>
<dbReference type="InterPro" id="IPR033911">
    <property type="entry name" value="MetRS_core"/>
</dbReference>
<sequence length="201" mass="22676">MSERIFIAVAWPYADGPLHLGHIAGAYLPPDIFARYHRTKGNEVLMVSGSDQHGTPITIKAEQEGKKPGEIAAQYHQQFLDSWQRFGISFDLFTTTGTANHAQVSQDIFLTLLNKGYIYKSTVSQPYCPHCQRFLPDRYVEGTCPYCQSPGARGDQCDECGKPMNPAELLDPRCRLCAATPQFKDSEHFFLRLSAFRDRLL</sequence>
<dbReference type="SUPFAM" id="SSF57770">
    <property type="entry name" value="Methionyl-tRNA synthetase (MetRS), Zn-domain"/>
    <property type="match status" value="1"/>
</dbReference>
<feature type="domain" description="Methionyl/Leucyl tRNA synthetase" evidence="7">
    <location>
        <begin position="6"/>
        <end position="200"/>
    </location>
</feature>
<dbReference type="InterPro" id="IPR014729">
    <property type="entry name" value="Rossmann-like_a/b/a_fold"/>
</dbReference>
<organism evidence="8">
    <name type="scientific">marine sediment metagenome</name>
    <dbReference type="NCBI Taxonomy" id="412755"/>
    <lineage>
        <taxon>unclassified sequences</taxon>
        <taxon>metagenomes</taxon>
        <taxon>ecological metagenomes</taxon>
    </lineage>
</organism>
<dbReference type="PRINTS" id="PR01041">
    <property type="entry name" value="TRNASYNTHMET"/>
</dbReference>